<dbReference type="GO" id="GO:0005938">
    <property type="term" value="C:cell cortex"/>
    <property type="evidence" value="ECO:0007669"/>
    <property type="project" value="TreeGrafter"/>
</dbReference>
<reference evidence="2" key="1">
    <citation type="journal article" date="2004" name="Nature">
        <title>Genome duplication in the teleost fish Tetraodon nigroviridis reveals the early vertebrate proto-karyotype.</title>
        <authorList>
            <person name="Jaillon O."/>
            <person name="Aury J.-M."/>
            <person name="Brunet F."/>
            <person name="Petit J.-L."/>
            <person name="Stange-Thomann N."/>
            <person name="Mauceli E."/>
            <person name="Bouneau L."/>
            <person name="Fischer C."/>
            <person name="Ozouf-Costaz C."/>
            <person name="Bernot A."/>
            <person name="Nicaud S."/>
            <person name="Jaffe D."/>
            <person name="Fisher S."/>
            <person name="Lutfalla G."/>
            <person name="Dossat C."/>
            <person name="Segurens B."/>
            <person name="Dasilva C."/>
            <person name="Salanoubat M."/>
            <person name="Levy M."/>
            <person name="Boudet N."/>
            <person name="Castellano S."/>
            <person name="Anthouard V."/>
            <person name="Jubin C."/>
            <person name="Castelli V."/>
            <person name="Katinka M."/>
            <person name="Vacherie B."/>
            <person name="Biemont C."/>
            <person name="Skalli Z."/>
            <person name="Cattolico L."/>
            <person name="Poulain J."/>
            <person name="De Berardinis V."/>
            <person name="Cruaud C."/>
            <person name="Duprat S."/>
            <person name="Brottier P."/>
            <person name="Coutanceau J.-P."/>
            <person name="Gouzy J."/>
            <person name="Parra G."/>
            <person name="Lardier G."/>
            <person name="Chapple C."/>
            <person name="McKernan K.J."/>
            <person name="McEwan P."/>
            <person name="Bosak S."/>
            <person name="Kellis M."/>
            <person name="Volff J.-N."/>
            <person name="Guigo R."/>
            <person name="Zody M.C."/>
            <person name="Mesirov J."/>
            <person name="Lindblad-Toh K."/>
            <person name="Birren B."/>
            <person name="Nusbaum C."/>
            <person name="Kahn D."/>
            <person name="Robinson-Rechavi M."/>
            <person name="Laudet V."/>
            <person name="Schachter V."/>
            <person name="Quetier F."/>
            <person name="Saurin W."/>
            <person name="Scarpelli C."/>
            <person name="Wincker P."/>
            <person name="Lander E.S."/>
            <person name="Weissenbach J."/>
            <person name="Roest Crollius H."/>
        </authorList>
    </citation>
    <scope>NUCLEOTIDE SEQUENCE [LARGE SCALE GENOMIC DNA]</scope>
</reference>
<protein>
    <submittedName>
        <fullName evidence="2">(spotted green pufferfish) hypothetical protein</fullName>
    </submittedName>
</protein>
<evidence type="ECO:0000313" key="2">
    <source>
        <dbReference type="EMBL" id="CAF88499.1"/>
    </source>
</evidence>
<dbReference type="GO" id="GO:0051639">
    <property type="term" value="P:actin filament network formation"/>
    <property type="evidence" value="ECO:0007669"/>
    <property type="project" value="TreeGrafter"/>
</dbReference>
<dbReference type="GO" id="GO:0008017">
    <property type="term" value="F:microtubule binding"/>
    <property type="evidence" value="ECO:0007669"/>
    <property type="project" value="TreeGrafter"/>
</dbReference>
<sequence length="135" mass="15177">QVNGDIPPRLKKSAHEVILEFIRSRPPLNPASPVSARKLKPQTQPPPMLHKRILEEIKAERKLGARVAGRGAQGKAGYEHTHTHTHTHTKIHTYTHTHTHSQPSDSSMLLPRSYTRTNNPHVHTSHTHTPCKSCI</sequence>
<feature type="non-terminal residue" evidence="2">
    <location>
        <position position="135"/>
    </location>
</feature>
<accession>Q4TF33</accession>
<feature type="region of interest" description="Disordered" evidence="1">
    <location>
        <begin position="64"/>
        <end position="107"/>
    </location>
</feature>
<dbReference type="KEGG" id="tng:GSTEN00001933G001"/>
<dbReference type="GO" id="GO:0036089">
    <property type="term" value="P:cleavage furrow formation"/>
    <property type="evidence" value="ECO:0007669"/>
    <property type="project" value="TreeGrafter"/>
</dbReference>
<organism evidence="2">
    <name type="scientific">Tetraodon nigroviridis</name>
    <name type="common">Spotted green pufferfish</name>
    <name type="synonym">Chelonodon nigroviridis</name>
    <dbReference type="NCBI Taxonomy" id="99883"/>
    <lineage>
        <taxon>Eukaryota</taxon>
        <taxon>Metazoa</taxon>
        <taxon>Chordata</taxon>
        <taxon>Craniata</taxon>
        <taxon>Vertebrata</taxon>
        <taxon>Euteleostomi</taxon>
        <taxon>Actinopterygii</taxon>
        <taxon>Neopterygii</taxon>
        <taxon>Teleostei</taxon>
        <taxon>Neoteleostei</taxon>
        <taxon>Acanthomorphata</taxon>
        <taxon>Eupercaria</taxon>
        <taxon>Tetraodontiformes</taxon>
        <taxon>Tetradontoidea</taxon>
        <taxon>Tetraodontidae</taxon>
        <taxon>Tetraodon</taxon>
    </lineage>
</organism>
<comment type="caution">
    <text evidence="2">The sequence shown here is derived from an EMBL/GenBank/DDBJ whole genome shotgun (WGS) entry which is preliminary data.</text>
</comment>
<dbReference type="GO" id="GO:0051295">
    <property type="term" value="P:establishment of meiotic spindle localization"/>
    <property type="evidence" value="ECO:0007669"/>
    <property type="project" value="TreeGrafter"/>
</dbReference>
<dbReference type="GO" id="GO:0040038">
    <property type="term" value="P:polar body extrusion after meiotic divisions"/>
    <property type="evidence" value="ECO:0007669"/>
    <property type="project" value="TreeGrafter"/>
</dbReference>
<name>Q4TF33_TETNG</name>
<dbReference type="AlphaFoldDB" id="Q4TF33"/>
<proteinExistence type="predicted"/>
<evidence type="ECO:0000256" key="1">
    <source>
        <dbReference type="SAM" id="MobiDB-lite"/>
    </source>
</evidence>
<dbReference type="EMBL" id="CAAE01004873">
    <property type="protein sequence ID" value="CAF88499.1"/>
    <property type="molecule type" value="Genomic_DNA"/>
</dbReference>
<dbReference type="GO" id="GO:0003779">
    <property type="term" value="F:actin binding"/>
    <property type="evidence" value="ECO:0007669"/>
    <property type="project" value="InterPro"/>
</dbReference>
<dbReference type="PANTHER" id="PTHR21345">
    <property type="entry name" value="SPIRE"/>
    <property type="match status" value="1"/>
</dbReference>
<feature type="region of interest" description="Disordered" evidence="1">
    <location>
        <begin position="26"/>
        <end position="49"/>
    </location>
</feature>
<dbReference type="InterPro" id="IPR029901">
    <property type="entry name" value="Spire"/>
</dbReference>
<dbReference type="PANTHER" id="PTHR21345:SF8">
    <property type="entry name" value="PROTEIN SPIRE HOMOLOG 1"/>
    <property type="match status" value="1"/>
</dbReference>
<gene>
    <name evidence="2" type="ORF">GSTENG00001933001</name>
</gene>
<dbReference type="OrthoDB" id="10043757at2759"/>
<reference evidence="2" key="2">
    <citation type="submission" date="2004-02" db="EMBL/GenBank/DDBJ databases">
        <authorList>
            <consortium name="Genoscope"/>
            <consortium name="Whitehead Institute Centre for Genome Research"/>
        </authorList>
    </citation>
    <scope>NUCLEOTIDE SEQUENCE</scope>
</reference>
<dbReference type="GO" id="GO:0048193">
    <property type="term" value="P:Golgi vesicle transport"/>
    <property type="evidence" value="ECO:0007669"/>
    <property type="project" value="TreeGrafter"/>
</dbReference>
<dbReference type="GO" id="GO:0030041">
    <property type="term" value="P:actin filament polymerization"/>
    <property type="evidence" value="ECO:0007669"/>
    <property type="project" value="TreeGrafter"/>
</dbReference>
<dbReference type="GO" id="GO:0030659">
    <property type="term" value="C:cytoplasmic vesicle membrane"/>
    <property type="evidence" value="ECO:0007669"/>
    <property type="project" value="TreeGrafter"/>
</dbReference>
<feature type="compositionally biased region" description="Basic residues" evidence="1">
    <location>
        <begin position="83"/>
        <end position="99"/>
    </location>
</feature>
<dbReference type="GO" id="GO:0045010">
    <property type="term" value="P:actin nucleation"/>
    <property type="evidence" value="ECO:0007669"/>
    <property type="project" value="InterPro"/>
</dbReference>